<evidence type="ECO:0000259" key="3">
    <source>
        <dbReference type="PROSITE" id="PS50110"/>
    </source>
</evidence>
<reference evidence="4 5" key="1">
    <citation type="submission" date="2015-11" db="EMBL/GenBank/DDBJ databases">
        <authorList>
            <person name="Lin W."/>
        </authorList>
    </citation>
    <scope>NUCLEOTIDE SEQUENCE [LARGE SCALE GENOMIC DNA]</scope>
    <source>
        <strain evidence="4 5">HCH-1</strain>
    </source>
</reference>
<dbReference type="PANTHER" id="PTHR44591:SF25">
    <property type="entry name" value="CHEMOTAXIS TWO-COMPONENT RESPONSE REGULATOR"/>
    <property type="match status" value="1"/>
</dbReference>
<evidence type="ECO:0000256" key="1">
    <source>
        <dbReference type="ARBA" id="ARBA00022553"/>
    </source>
</evidence>
<evidence type="ECO:0000256" key="2">
    <source>
        <dbReference type="PROSITE-ProRule" id="PRU00169"/>
    </source>
</evidence>
<proteinExistence type="predicted"/>
<keyword evidence="5" id="KW-1185">Reference proteome</keyword>
<dbReference type="Proteomes" id="UP000060487">
    <property type="component" value="Unassembled WGS sequence"/>
</dbReference>
<dbReference type="EMBL" id="LNQR01000018">
    <property type="protein sequence ID" value="KWT92916.1"/>
    <property type="molecule type" value="Genomic_DNA"/>
</dbReference>
<protein>
    <submittedName>
        <fullName evidence="4">Two-component system response regulator</fullName>
    </submittedName>
</protein>
<dbReference type="PROSITE" id="PS50110">
    <property type="entry name" value="RESPONSE_REGULATORY"/>
    <property type="match status" value="1"/>
</dbReference>
<evidence type="ECO:0000313" key="4">
    <source>
        <dbReference type="EMBL" id="KWT92916.1"/>
    </source>
</evidence>
<sequence>MYNILTEMKRVILIVDDSPSVRQLVGLTLTNAGYEVMEAVDGSDALRKLNKIVNSDDTKAEMMFVDVNMPNMNGLEFVEQVRKITACRFIPIIMLTTEAHVTKRQEGRLAGASGWIIKPFKPEQLVNITRKFLG</sequence>
<name>A0ABR5SIW4_9BACT</name>
<feature type="domain" description="Response regulatory" evidence="3">
    <location>
        <begin position="11"/>
        <end position="133"/>
    </location>
</feature>
<dbReference type="InterPro" id="IPR050595">
    <property type="entry name" value="Bact_response_regulator"/>
</dbReference>
<organism evidence="4 5">
    <name type="scientific">Candidatus Magnetominusculus xianensis</name>
    <dbReference type="NCBI Taxonomy" id="1748249"/>
    <lineage>
        <taxon>Bacteria</taxon>
        <taxon>Pseudomonadati</taxon>
        <taxon>Nitrospirota</taxon>
        <taxon>Nitrospiria</taxon>
        <taxon>Nitrospirales</taxon>
        <taxon>Nitrospiraceae</taxon>
        <taxon>Candidatus Magnetominusculus</taxon>
    </lineage>
</organism>
<accession>A0ABR5SIW4</accession>
<dbReference type="InterPro" id="IPR011006">
    <property type="entry name" value="CheY-like_superfamily"/>
</dbReference>
<dbReference type="SMART" id="SM00448">
    <property type="entry name" value="REC"/>
    <property type="match status" value="1"/>
</dbReference>
<keyword evidence="1 2" id="KW-0597">Phosphoprotein</keyword>
<gene>
    <name evidence="4" type="ORF">ASN18_0351</name>
</gene>
<dbReference type="PANTHER" id="PTHR44591">
    <property type="entry name" value="STRESS RESPONSE REGULATOR PROTEIN 1"/>
    <property type="match status" value="1"/>
</dbReference>
<dbReference type="SUPFAM" id="SSF52172">
    <property type="entry name" value="CheY-like"/>
    <property type="match status" value="1"/>
</dbReference>
<dbReference type="Pfam" id="PF00072">
    <property type="entry name" value="Response_reg"/>
    <property type="match status" value="1"/>
</dbReference>
<dbReference type="InterPro" id="IPR001789">
    <property type="entry name" value="Sig_transdc_resp-reg_receiver"/>
</dbReference>
<evidence type="ECO:0000313" key="5">
    <source>
        <dbReference type="Proteomes" id="UP000060487"/>
    </source>
</evidence>
<dbReference type="Gene3D" id="3.40.50.2300">
    <property type="match status" value="1"/>
</dbReference>
<feature type="modified residue" description="4-aspartylphosphate" evidence="2">
    <location>
        <position position="66"/>
    </location>
</feature>
<comment type="caution">
    <text evidence="4">The sequence shown here is derived from an EMBL/GenBank/DDBJ whole genome shotgun (WGS) entry which is preliminary data.</text>
</comment>